<name>A0A915HDJ9_ROMCU</name>
<evidence type="ECO:0000313" key="4">
    <source>
        <dbReference type="WBParaSite" id="nRc.2.0.1.t00140-RA"/>
    </source>
</evidence>
<dbReference type="Pfam" id="PF01682">
    <property type="entry name" value="DB"/>
    <property type="match status" value="1"/>
</dbReference>
<reference evidence="4" key="1">
    <citation type="submission" date="2022-11" db="UniProtKB">
        <authorList>
            <consortium name="WormBaseParasite"/>
        </authorList>
    </citation>
    <scope>IDENTIFICATION</scope>
</reference>
<accession>A0A915HDJ9</accession>
<organism evidence="3 4">
    <name type="scientific">Romanomermis culicivorax</name>
    <name type="common">Nematode worm</name>
    <dbReference type="NCBI Taxonomy" id="13658"/>
    <lineage>
        <taxon>Eukaryota</taxon>
        <taxon>Metazoa</taxon>
        <taxon>Ecdysozoa</taxon>
        <taxon>Nematoda</taxon>
        <taxon>Enoplea</taxon>
        <taxon>Dorylaimia</taxon>
        <taxon>Mermithida</taxon>
        <taxon>Mermithoidea</taxon>
        <taxon>Mermithidae</taxon>
        <taxon>Romanomermis</taxon>
    </lineage>
</organism>
<dbReference type="InterPro" id="IPR002602">
    <property type="entry name" value="DB"/>
</dbReference>
<keyword evidence="3" id="KW-1185">Reference proteome</keyword>
<feature type="domain" description="Domain of unknown function DB" evidence="2">
    <location>
        <begin position="147"/>
        <end position="249"/>
    </location>
</feature>
<evidence type="ECO:0000313" key="3">
    <source>
        <dbReference type="Proteomes" id="UP000887565"/>
    </source>
</evidence>
<protein>
    <recommendedName>
        <fullName evidence="2">Domain of unknown function DB domain-containing protein</fullName>
    </recommendedName>
</protein>
<proteinExistence type="predicted"/>
<dbReference type="WBParaSite" id="nRc.2.0.1.t00140-RA">
    <property type="protein sequence ID" value="nRc.2.0.1.t00140-RA"/>
    <property type="gene ID" value="nRc.2.0.1.g00140"/>
</dbReference>
<evidence type="ECO:0000256" key="1">
    <source>
        <dbReference type="SAM" id="SignalP"/>
    </source>
</evidence>
<feature type="chain" id="PRO_5037915571" description="Domain of unknown function DB domain-containing protein" evidence="1">
    <location>
        <begin position="19"/>
        <end position="254"/>
    </location>
</feature>
<keyword evidence="1" id="KW-0732">Signal</keyword>
<dbReference type="AlphaFoldDB" id="A0A915HDJ9"/>
<feature type="signal peptide" evidence="1">
    <location>
        <begin position="1"/>
        <end position="18"/>
    </location>
</feature>
<dbReference type="PANTHER" id="PTHR21679">
    <property type="entry name" value="DOMAIN OF UNKNOWN FUNCTION DB DOMAIN-CONTAINING PROTEIN-RELATED"/>
    <property type="match status" value="1"/>
</dbReference>
<sequence length="254" mass="28340">MHIWYGSLFFLLRHALESDQLDLPSCDEIFPTSSISLKNSRSTDSLVFSLCYSKRIRDLCREHCAIFDESGRLSKVVDRTILNGDSNGESSITTKVGTQGTRTASMSITTVQTVIKTTSTQSPVSSKCTKSTPCVDDSTANSRFLECCQNSGVPEKIYNLCNYNVNAMEIQNAVVDGSFPVKFMKMYQSCAANDQNNVDCCNKKNLLSGQRNVCQQFCDPTKYEWPTTLAGSMKFYPCMQINPQIMQCHRASLV</sequence>
<dbReference type="Proteomes" id="UP000887565">
    <property type="component" value="Unplaced"/>
</dbReference>
<evidence type="ECO:0000259" key="2">
    <source>
        <dbReference type="Pfam" id="PF01682"/>
    </source>
</evidence>